<dbReference type="SUPFAM" id="SSF52047">
    <property type="entry name" value="RNI-like"/>
    <property type="match status" value="1"/>
</dbReference>
<dbReference type="PANTHER" id="PTHR24106">
    <property type="entry name" value="NACHT, LRR AND CARD DOMAINS-CONTAINING"/>
    <property type="match status" value="1"/>
</dbReference>
<evidence type="ECO:0000256" key="1">
    <source>
        <dbReference type="ARBA" id="ARBA00022614"/>
    </source>
</evidence>
<dbReference type="InterPro" id="IPR032675">
    <property type="entry name" value="LRR_dom_sf"/>
</dbReference>
<reference evidence="3" key="3">
    <citation type="submission" date="2025-09" db="UniProtKB">
        <authorList>
            <consortium name="Ensembl"/>
        </authorList>
    </citation>
    <scope>IDENTIFICATION</scope>
</reference>
<keyword evidence="4" id="KW-1185">Reference proteome</keyword>
<reference evidence="3" key="2">
    <citation type="submission" date="2025-08" db="UniProtKB">
        <authorList>
            <consortium name="Ensembl"/>
        </authorList>
    </citation>
    <scope>IDENTIFICATION</scope>
</reference>
<reference evidence="4" key="1">
    <citation type="submission" date="2018-06" db="EMBL/GenBank/DDBJ databases">
        <title>Genome assembly of Danube salmon.</title>
        <authorList>
            <person name="Macqueen D.J."/>
            <person name="Gundappa M.K."/>
        </authorList>
    </citation>
    <scope>NUCLEOTIDE SEQUENCE [LARGE SCALE GENOMIC DNA]</scope>
</reference>
<dbReference type="Proteomes" id="UP000314982">
    <property type="component" value="Unassembled WGS sequence"/>
</dbReference>
<organism evidence="3 4">
    <name type="scientific">Hucho hucho</name>
    <name type="common">huchen</name>
    <dbReference type="NCBI Taxonomy" id="62062"/>
    <lineage>
        <taxon>Eukaryota</taxon>
        <taxon>Metazoa</taxon>
        <taxon>Chordata</taxon>
        <taxon>Craniata</taxon>
        <taxon>Vertebrata</taxon>
        <taxon>Euteleostomi</taxon>
        <taxon>Actinopterygii</taxon>
        <taxon>Neopterygii</taxon>
        <taxon>Teleostei</taxon>
        <taxon>Protacanthopterygii</taxon>
        <taxon>Salmoniformes</taxon>
        <taxon>Salmonidae</taxon>
        <taxon>Salmoninae</taxon>
        <taxon>Hucho</taxon>
    </lineage>
</organism>
<keyword evidence="1" id="KW-0433">Leucine-rich repeat</keyword>
<evidence type="ECO:0008006" key="5">
    <source>
        <dbReference type="Google" id="ProtNLM"/>
    </source>
</evidence>
<dbReference type="AlphaFoldDB" id="A0A4W5RYQ9"/>
<dbReference type="Gene3D" id="3.80.10.10">
    <property type="entry name" value="Ribonuclease Inhibitor"/>
    <property type="match status" value="1"/>
</dbReference>
<evidence type="ECO:0000256" key="2">
    <source>
        <dbReference type="ARBA" id="ARBA00022737"/>
    </source>
</evidence>
<name>A0A4W5RYQ9_9TELE</name>
<sequence length="99" mass="11377">MQNPNCKLEILRLLFCGMTEVDCNYLASALRSNPSHLRELDLSFNHPGESGLKIRSDRLEDPHCRLEKLDAKTFCFKKLFGSHSIWFTGIQGITFESRC</sequence>
<protein>
    <recommendedName>
        <fullName evidence="5">SPRY-associated domain-containing protein</fullName>
    </recommendedName>
</protein>
<dbReference type="Ensembl" id="ENSHHUT00000094467.1">
    <property type="protein sequence ID" value="ENSHHUP00000091645.1"/>
    <property type="gene ID" value="ENSHHUG00000052851.1"/>
</dbReference>
<evidence type="ECO:0000313" key="4">
    <source>
        <dbReference type="Proteomes" id="UP000314982"/>
    </source>
</evidence>
<accession>A0A4W5RYQ9</accession>
<evidence type="ECO:0000313" key="3">
    <source>
        <dbReference type="Ensembl" id="ENSHHUP00000091645.1"/>
    </source>
</evidence>
<keyword evidence="2" id="KW-0677">Repeat</keyword>
<proteinExistence type="predicted"/>
<dbReference type="InterPro" id="IPR051261">
    <property type="entry name" value="NLR"/>
</dbReference>
<dbReference type="GeneTree" id="ENSGT01070000253760"/>